<protein>
    <submittedName>
        <fullName evidence="1">Uncharacterized protein</fullName>
    </submittedName>
</protein>
<keyword evidence="2" id="KW-1185">Reference proteome</keyword>
<proteinExistence type="predicted"/>
<sequence length="80" mass="9099">MKRKITKKLNDLHNDEEIEAALKLVQLRSLKKDIIISCSTSGKSNLCHNDAEYVKEADGPKKKAKKFRSIVDLYNVTKPV</sequence>
<dbReference type="Proteomes" id="UP000077755">
    <property type="component" value="Chromosome 6"/>
</dbReference>
<dbReference type="AlphaFoldDB" id="A0A161XDP2"/>
<evidence type="ECO:0000313" key="1">
    <source>
        <dbReference type="EMBL" id="WOH04970.1"/>
    </source>
</evidence>
<gene>
    <name evidence="1" type="ORF">DCAR_0624382</name>
</gene>
<organism evidence="1 2">
    <name type="scientific">Daucus carota subsp. sativus</name>
    <name type="common">Carrot</name>
    <dbReference type="NCBI Taxonomy" id="79200"/>
    <lineage>
        <taxon>Eukaryota</taxon>
        <taxon>Viridiplantae</taxon>
        <taxon>Streptophyta</taxon>
        <taxon>Embryophyta</taxon>
        <taxon>Tracheophyta</taxon>
        <taxon>Spermatophyta</taxon>
        <taxon>Magnoliopsida</taxon>
        <taxon>eudicotyledons</taxon>
        <taxon>Gunneridae</taxon>
        <taxon>Pentapetalae</taxon>
        <taxon>asterids</taxon>
        <taxon>campanulids</taxon>
        <taxon>Apiales</taxon>
        <taxon>Apiaceae</taxon>
        <taxon>Apioideae</taxon>
        <taxon>Scandiceae</taxon>
        <taxon>Daucinae</taxon>
        <taxon>Daucus</taxon>
        <taxon>Daucus sect. Daucus</taxon>
    </lineage>
</organism>
<accession>A0A161XDP2</accession>
<dbReference type="EMBL" id="CP093348">
    <property type="protein sequence ID" value="WOH04970.1"/>
    <property type="molecule type" value="Genomic_DNA"/>
</dbReference>
<reference evidence="1" key="1">
    <citation type="journal article" date="2016" name="Nat. Genet.">
        <title>A high-quality carrot genome assembly provides new insights into carotenoid accumulation and asterid genome evolution.</title>
        <authorList>
            <person name="Iorizzo M."/>
            <person name="Ellison S."/>
            <person name="Senalik D."/>
            <person name="Zeng P."/>
            <person name="Satapoomin P."/>
            <person name="Huang J."/>
            <person name="Bowman M."/>
            <person name="Iovene M."/>
            <person name="Sanseverino W."/>
            <person name="Cavagnaro P."/>
            <person name="Yildiz M."/>
            <person name="Macko-Podgorni A."/>
            <person name="Moranska E."/>
            <person name="Grzebelus E."/>
            <person name="Grzebelus D."/>
            <person name="Ashrafi H."/>
            <person name="Zheng Z."/>
            <person name="Cheng S."/>
            <person name="Spooner D."/>
            <person name="Van Deynze A."/>
            <person name="Simon P."/>
        </authorList>
    </citation>
    <scope>NUCLEOTIDE SEQUENCE</scope>
    <source>
        <tissue evidence="1">Leaf</tissue>
    </source>
</reference>
<evidence type="ECO:0000313" key="2">
    <source>
        <dbReference type="Proteomes" id="UP000077755"/>
    </source>
</evidence>
<name>A0A161XDP2_DAUCS</name>
<dbReference type="Gramene" id="KZM90813">
    <property type="protein sequence ID" value="KZM90813"/>
    <property type="gene ID" value="DCAR_021822"/>
</dbReference>
<reference evidence="1" key="2">
    <citation type="submission" date="2022-03" db="EMBL/GenBank/DDBJ databases">
        <title>Draft title - Genomic analysis of global carrot germplasm unveils the trajectory of domestication and the origin of high carotenoid orange carrot.</title>
        <authorList>
            <person name="Iorizzo M."/>
            <person name="Ellison S."/>
            <person name="Senalik D."/>
            <person name="Macko-Podgorni A."/>
            <person name="Grzebelus D."/>
            <person name="Bostan H."/>
            <person name="Rolling W."/>
            <person name="Curaba J."/>
            <person name="Simon P."/>
        </authorList>
    </citation>
    <scope>NUCLEOTIDE SEQUENCE</scope>
    <source>
        <tissue evidence="1">Leaf</tissue>
    </source>
</reference>